<dbReference type="Proteomes" id="UP000008810">
    <property type="component" value="Chromosome 4"/>
</dbReference>
<evidence type="ECO:0000313" key="3">
    <source>
        <dbReference type="EMBL" id="KQJ86832.1"/>
    </source>
</evidence>
<proteinExistence type="predicted"/>
<protein>
    <recommendedName>
        <fullName evidence="6">t-SNARE coiled-coil homology domain-containing protein</fullName>
    </recommendedName>
</protein>
<evidence type="ECO:0008006" key="6">
    <source>
        <dbReference type="Google" id="ProtNLM"/>
    </source>
</evidence>
<dbReference type="AlphaFoldDB" id="I1IIM3"/>
<feature type="region of interest" description="Disordered" evidence="1">
    <location>
        <begin position="23"/>
        <end position="86"/>
    </location>
</feature>
<dbReference type="RefSeq" id="XP_003575553.1">
    <property type="nucleotide sequence ID" value="XM_003575505.4"/>
</dbReference>
<dbReference type="EMBL" id="CM000883">
    <property type="protein sequence ID" value="KQJ86832.1"/>
    <property type="molecule type" value="Genomic_DNA"/>
</dbReference>
<sequence>MAGGQQLHGLLCLPPPRPVLPISARPPPCRARPPLASLRILEPSPPVPKKRPSSATAAKSKAAAVLEDENGAREEAQEEEEEEEGYVATVGSGDIAGVPARHLAAARAGLGDPVFYLLTFVAITTSLAFTGMVAVAIPTMLAMRRAANSFTQLADAALEELPSTMAAVRLSGMEISDLTLELSDLSQEIADGVNKSANIVQAVEDGIGQMRNIARQQTTSMIQERANLRTIPTAGPAKKSNESLNRRQAN</sequence>
<feature type="compositionally biased region" description="Low complexity" evidence="1">
    <location>
        <begin position="53"/>
        <end position="64"/>
    </location>
</feature>
<dbReference type="eggNOG" id="ENOG502QQ23">
    <property type="taxonomic scope" value="Eukaryota"/>
</dbReference>
<name>I1IIM3_BRADI</name>
<evidence type="ECO:0000313" key="4">
    <source>
        <dbReference type="EnsemblPlants" id="KQJ86832"/>
    </source>
</evidence>
<gene>
    <name evidence="4" type="primary">LOC100846944</name>
    <name evidence="3" type="ORF">BRADI_4g07980v3</name>
</gene>
<keyword evidence="2" id="KW-0812">Transmembrane</keyword>
<reference evidence="4" key="3">
    <citation type="submission" date="2018-08" db="UniProtKB">
        <authorList>
            <consortium name="EnsemblPlants"/>
        </authorList>
    </citation>
    <scope>IDENTIFICATION</scope>
    <source>
        <strain evidence="4">cv. Bd21</strain>
    </source>
</reference>
<keyword evidence="2" id="KW-0472">Membrane</keyword>
<reference evidence="3 4" key="1">
    <citation type="journal article" date="2010" name="Nature">
        <title>Genome sequencing and analysis of the model grass Brachypodium distachyon.</title>
        <authorList>
            <consortium name="International Brachypodium Initiative"/>
        </authorList>
    </citation>
    <scope>NUCLEOTIDE SEQUENCE [LARGE SCALE GENOMIC DNA]</scope>
    <source>
        <strain evidence="3">Bd21</strain>
        <strain evidence="4">cv. Bd21</strain>
    </source>
</reference>
<evidence type="ECO:0000256" key="1">
    <source>
        <dbReference type="SAM" id="MobiDB-lite"/>
    </source>
</evidence>
<evidence type="ECO:0000256" key="2">
    <source>
        <dbReference type="SAM" id="Phobius"/>
    </source>
</evidence>
<feature type="region of interest" description="Disordered" evidence="1">
    <location>
        <begin position="231"/>
        <end position="250"/>
    </location>
</feature>
<dbReference type="PANTHER" id="PTHR33825:SF14">
    <property type="entry name" value="CHITINASE-LIKE PROTEIN"/>
    <property type="match status" value="1"/>
</dbReference>
<organism evidence="4">
    <name type="scientific">Brachypodium distachyon</name>
    <name type="common">Purple false brome</name>
    <name type="synonym">Trachynia distachya</name>
    <dbReference type="NCBI Taxonomy" id="15368"/>
    <lineage>
        <taxon>Eukaryota</taxon>
        <taxon>Viridiplantae</taxon>
        <taxon>Streptophyta</taxon>
        <taxon>Embryophyta</taxon>
        <taxon>Tracheophyta</taxon>
        <taxon>Spermatophyta</taxon>
        <taxon>Magnoliopsida</taxon>
        <taxon>Liliopsida</taxon>
        <taxon>Poales</taxon>
        <taxon>Poaceae</taxon>
        <taxon>BOP clade</taxon>
        <taxon>Pooideae</taxon>
        <taxon>Stipodae</taxon>
        <taxon>Brachypodieae</taxon>
        <taxon>Brachypodium</taxon>
    </lineage>
</organism>
<feature type="compositionally biased region" description="Basic and acidic residues" evidence="1">
    <location>
        <begin position="239"/>
        <end position="250"/>
    </location>
</feature>
<dbReference type="EnsemblPlants" id="KQJ86832">
    <property type="protein sequence ID" value="KQJ86832"/>
    <property type="gene ID" value="BRADI_4g07980v3"/>
</dbReference>
<feature type="compositionally biased region" description="Acidic residues" evidence="1">
    <location>
        <begin position="76"/>
        <end position="85"/>
    </location>
</feature>
<dbReference type="OMA" id="QMRNNIA"/>
<dbReference type="ExpressionAtlas" id="I1IIM3">
    <property type="expression patterns" value="baseline"/>
</dbReference>
<feature type="transmembrane region" description="Helical" evidence="2">
    <location>
        <begin position="114"/>
        <end position="137"/>
    </location>
</feature>
<dbReference type="Gramene" id="KQJ86832">
    <property type="protein sequence ID" value="KQJ86832"/>
    <property type="gene ID" value="BRADI_4g07980v3"/>
</dbReference>
<dbReference type="OrthoDB" id="1923031at2759"/>
<evidence type="ECO:0000313" key="5">
    <source>
        <dbReference type="Proteomes" id="UP000008810"/>
    </source>
</evidence>
<accession>I1IIM3</accession>
<keyword evidence="5" id="KW-1185">Reference proteome</keyword>
<keyword evidence="2" id="KW-1133">Transmembrane helix</keyword>
<reference evidence="3" key="2">
    <citation type="submission" date="2017-06" db="EMBL/GenBank/DDBJ databases">
        <title>WGS assembly of Brachypodium distachyon.</title>
        <authorList>
            <consortium name="The International Brachypodium Initiative"/>
            <person name="Lucas S."/>
            <person name="Harmon-Smith M."/>
            <person name="Lail K."/>
            <person name="Tice H."/>
            <person name="Grimwood J."/>
            <person name="Bruce D."/>
            <person name="Barry K."/>
            <person name="Shu S."/>
            <person name="Lindquist E."/>
            <person name="Wang M."/>
            <person name="Pitluck S."/>
            <person name="Vogel J.P."/>
            <person name="Garvin D.F."/>
            <person name="Mockler T.C."/>
            <person name="Schmutz J."/>
            <person name="Rokhsar D."/>
            <person name="Bevan M.W."/>
        </authorList>
    </citation>
    <scope>NUCLEOTIDE SEQUENCE</scope>
    <source>
        <strain evidence="3">Bd21</strain>
    </source>
</reference>
<dbReference type="PANTHER" id="PTHR33825">
    <property type="entry name" value="CHITINASE-LIKE PROTEIN"/>
    <property type="match status" value="1"/>
</dbReference>
<dbReference type="KEGG" id="bdi:100846944"/>
<dbReference type="GeneID" id="100846944"/>